<organism evidence="18 19">
    <name type="scientific">Rickettsia bellii str. RML An4</name>
    <dbReference type="NCBI Taxonomy" id="1359193"/>
    <lineage>
        <taxon>Bacteria</taxon>
        <taxon>Pseudomonadati</taxon>
        <taxon>Pseudomonadota</taxon>
        <taxon>Alphaproteobacteria</taxon>
        <taxon>Rickettsiales</taxon>
        <taxon>Rickettsiaceae</taxon>
        <taxon>Rickettsieae</taxon>
        <taxon>Rickettsia</taxon>
        <taxon>belli group</taxon>
    </lineage>
</organism>
<dbReference type="PIRSF" id="PIRSF000148">
    <property type="entry name" value="ASA_dh"/>
    <property type="match status" value="1"/>
</dbReference>
<keyword evidence="9 15" id="KW-0521">NADP</keyword>
<keyword evidence="10 15" id="KW-0220">Diaminopimelate biosynthesis</keyword>
<dbReference type="GO" id="GO:0009089">
    <property type="term" value="P:lysine biosynthetic process via diaminopimelate"/>
    <property type="evidence" value="ECO:0007669"/>
    <property type="project" value="UniProtKB-UniRule"/>
</dbReference>
<evidence type="ECO:0000313" key="19">
    <source>
        <dbReference type="Proteomes" id="UP000033661"/>
    </source>
</evidence>
<dbReference type="UniPathway" id="UPA00051">
    <property type="reaction ID" value="UER00464"/>
</dbReference>
<evidence type="ECO:0000256" key="15">
    <source>
        <dbReference type="HAMAP-Rule" id="MF_02121"/>
    </source>
</evidence>
<evidence type="ECO:0000256" key="14">
    <source>
        <dbReference type="ARBA" id="ARBA00047891"/>
    </source>
</evidence>
<gene>
    <name evidence="15 18" type="primary">asd</name>
    <name evidence="18" type="ORF">RBEAN4_0498</name>
</gene>
<feature type="binding site" evidence="15">
    <location>
        <begin position="41"/>
        <end position="42"/>
    </location>
    <ligand>
        <name>NADP(+)</name>
        <dbReference type="ChEBI" id="CHEBI:58349"/>
    </ligand>
</feature>
<dbReference type="NCBIfam" id="TIGR01296">
    <property type="entry name" value="asd_B"/>
    <property type="match status" value="1"/>
</dbReference>
<dbReference type="HAMAP" id="MF_02121">
    <property type="entry name" value="ASADH"/>
    <property type="match status" value="1"/>
</dbReference>
<dbReference type="GO" id="GO:0071266">
    <property type="term" value="P:'de novo' L-methionine biosynthetic process"/>
    <property type="evidence" value="ECO:0007669"/>
    <property type="project" value="UniProtKB-UniRule"/>
</dbReference>
<comment type="subunit">
    <text evidence="5 15">Homodimer.</text>
</comment>
<dbReference type="Gene3D" id="3.40.50.720">
    <property type="entry name" value="NAD(P)-binding Rossmann-like Domain"/>
    <property type="match status" value="1"/>
</dbReference>
<evidence type="ECO:0000256" key="9">
    <source>
        <dbReference type="ARBA" id="ARBA00022857"/>
    </source>
</evidence>
<sequence length="338" mass="37241">MTKKYNIAVIGATGNVGRETLNILAERNFPINKIYAVASNNSIGKKVSFGEQVLQISSLDDLDFEEIDIAFFSAGSEVSKKFIPIAIVKNCVVIDKSSFFRLSEDIPLIVPEANLSTLKDFAIKNIISNPNCIAIPLAVVLKPLDNEISIKRVVISTYQSVSGAGKAGMDELYDQTKSKYIFEEKSPNIFPKQIAFNLFPHIGDLNKDGYTSEESKIALELQKIIGDHLKVSVTSVRVPVFVGHSISVNIEFSSKVDAKEVEEILEDADGVVMISQTKDLAYISPTEVVGEDAVYVSRIRDDESKENAINLWITCDNLRKGAALNSVQIAEELIKTYL</sequence>
<feature type="binding site" evidence="15">
    <location>
        <position position="317"/>
    </location>
    <ligand>
        <name>NADP(+)</name>
        <dbReference type="ChEBI" id="CHEBI:58349"/>
    </ligand>
</feature>
<dbReference type="InterPro" id="IPR036291">
    <property type="entry name" value="NAD(P)-bd_dom_sf"/>
</dbReference>
<protein>
    <recommendedName>
        <fullName evidence="6 15">Aspartate-semialdehyde dehydrogenase</fullName>
        <shortName evidence="15">ASA dehydrogenase</shortName>
        <shortName evidence="15">ASADH</shortName>
        <ecNumber evidence="6 15">1.2.1.11</ecNumber>
    </recommendedName>
    <alternativeName>
        <fullName evidence="15">Aspartate-beta-semialdehyde dehydrogenase</fullName>
    </alternativeName>
</protein>
<evidence type="ECO:0000256" key="2">
    <source>
        <dbReference type="ARBA" id="ARBA00005076"/>
    </source>
</evidence>
<dbReference type="PANTHER" id="PTHR46278">
    <property type="entry name" value="DEHYDROGENASE, PUTATIVE-RELATED"/>
    <property type="match status" value="1"/>
</dbReference>
<feature type="binding site" evidence="15">
    <location>
        <position position="101"/>
    </location>
    <ligand>
        <name>phosphate</name>
        <dbReference type="ChEBI" id="CHEBI:43474"/>
    </ligand>
</feature>
<dbReference type="GO" id="GO:0051287">
    <property type="term" value="F:NAD binding"/>
    <property type="evidence" value="ECO:0007669"/>
    <property type="project" value="InterPro"/>
</dbReference>
<dbReference type="UniPathway" id="UPA00050">
    <property type="reaction ID" value="UER00463"/>
</dbReference>
<dbReference type="InterPro" id="IPR012080">
    <property type="entry name" value="Asp_semialdehyde_DH"/>
</dbReference>
<dbReference type="Gene3D" id="3.30.360.10">
    <property type="entry name" value="Dihydrodipicolinate Reductase, domain 2"/>
    <property type="match status" value="1"/>
</dbReference>
<evidence type="ECO:0000256" key="10">
    <source>
        <dbReference type="ARBA" id="ARBA00022915"/>
    </source>
</evidence>
<dbReference type="Pfam" id="PF02774">
    <property type="entry name" value="Semialdhyde_dhC"/>
    <property type="match status" value="1"/>
</dbReference>
<dbReference type="GO" id="GO:0004073">
    <property type="term" value="F:aspartate-semialdehyde dehydrogenase activity"/>
    <property type="evidence" value="ECO:0007669"/>
    <property type="project" value="UniProtKB-UniRule"/>
</dbReference>
<evidence type="ECO:0000256" key="6">
    <source>
        <dbReference type="ARBA" id="ARBA00013120"/>
    </source>
</evidence>
<evidence type="ECO:0000256" key="16">
    <source>
        <dbReference type="PIRSR" id="PIRSR000148-1"/>
    </source>
</evidence>
<dbReference type="SUPFAM" id="SSF51735">
    <property type="entry name" value="NAD(P)-binding Rossmann-fold domains"/>
    <property type="match status" value="1"/>
</dbReference>
<comment type="pathway">
    <text evidence="1 15">Amino-acid biosynthesis; L-methionine biosynthesis via de novo pathway; L-homoserine from L-aspartate: step 2/3.</text>
</comment>
<keyword evidence="8 15" id="KW-0791">Threonine biosynthesis</keyword>
<feature type="domain" description="Semialdehyde dehydrogenase NAD-binding" evidence="17">
    <location>
        <begin position="6"/>
        <end position="121"/>
    </location>
</feature>
<evidence type="ECO:0000313" key="18">
    <source>
        <dbReference type="EMBL" id="KJV89520.1"/>
    </source>
</evidence>
<keyword evidence="7 15" id="KW-0028">Amino-acid biosynthesis</keyword>
<keyword evidence="11 15" id="KW-0560">Oxidoreductase</keyword>
<comment type="function">
    <text evidence="15">Catalyzes the NADPH-dependent formation of L-aspartate-semialdehyde (L-ASA) by the reductive dephosphorylation of L-aspartyl-4-phosphate.</text>
</comment>
<evidence type="ECO:0000259" key="17">
    <source>
        <dbReference type="SMART" id="SM00859"/>
    </source>
</evidence>
<comment type="catalytic activity">
    <reaction evidence="14 15">
        <text>L-aspartate 4-semialdehyde + phosphate + NADP(+) = 4-phospho-L-aspartate + NADPH + H(+)</text>
        <dbReference type="Rhea" id="RHEA:24284"/>
        <dbReference type="ChEBI" id="CHEBI:15378"/>
        <dbReference type="ChEBI" id="CHEBI:43474"/>
        <dbReference type="ChEBI" id="CHEBI:57535"/>
        <dbReference type="ChEBI" id="CHEBI:57783"/>
        <dbReference type="ChEBI" id="CHEBI:58349"/>
        <dbReference type="ChEBI" id="CHEBI:537519"/>
        <dbReference type="EC" id="1.2.1.11"/>
    </reaction>
</comment>
<dbReference type="Pfam" id="PF01118">
    <property type="entry name" value="Semialdhyde_dh"/>
    <property type="match status" value="1"/>
</dbReference>
<evidence type="ECO:0000256" key="4">
    <source>
        <dbReference type="ARBA" id="ARBA00010584"/>
    </source>
</evidence>
<feature type="binding site" evidence="15">
    <location>
        <begin position="162"/>
        <end position="163"/>
    </location>
    <ligand>
        <name>NADP(+)</name>
        <dbReference type="ChEBI" id="CHEBI:58349"/>
    </ligand>
</feature>
<dbReference type="UniPathway" id="UPA00034">
    <property type="reaction ID" value="UER00016"/>
</dbReference>
<proteinExistence type="inferred from homology"/>
<dbReference type="SUPFAM" id="SSF55347">
    <property type="entry name" value="Glyceraldehyde-3-phosphate dehydrogenase-like, C-terminal domain"/>
    <property type="match status" value="1"/>
</dbReference>
<dbReference type="InterPro" id="IPR000534">
    <property type="entry name" value="Semialdehyde_DH_NAD-bd"/>
</dbReference>
<feature type="binding site" evidence="15">
    <location>
        <position position="159"/>
    </location>
    <ligand>
        <name>substrate</name>
    </ligand>
</feature>
<comment type="caution">
    <text evidence="15">Lacks conserved residue(s) required for the propagation of feature annotation.</text>
</comment>
<dbReference type="InterPro" id="IPR012280">
    <property type="entry name" value="Semialdhyde_DH_dimer_dom"/>
</dbReference>
<keyword evidence="13 15" id="KW-0486">Methionine biosynthesis</keyword>
<keyword evidence="12 15" id="KW-0457">Lysine biosynthesis</keyword>
<dbReference type="CDD" id="cd18131">
    <property type="entry name" value="ASADH_C_bac_euk_like"/>
    <property type="match status" value="1"/>
</dbReference>
<comment type="pathway">
    <text evidence="3 15">Amino-acid biosynthesis; L-threonine biosynthesis; L-threonine from L-aspartate: step 2/5.</text>
</comment>
<reference evidence="18 19" key="1">
    <citation type="submission" date="2015-02" db="EMBL/GenBank/DDBJ databases">
        <title>Genome Sequencing of Rickettsiales.</title>
        <authorList>
            <person name="Daugherty S.C."/>
            <person name="Su Q."/>
            <person name="Abolude K."/>
            <person name="Beier-Sexton M."/>
            <person name="Carlyon J.A."/>
            <person name="Carter R."/>
            <person name="Day N.P."/>
            <person name="Dumler S.J."/>
            <person name="Dyachenko V."/>
            <person name="Godinez A."/>
            <person name="Kurtti T.J."/>
            <person name="Lichay M."/>
            <person name="Mullins K.E."/>
            <person name="Ott S."/>
            <person name="Pappas-Brown V."/>
            <person name="Paris D.H."/>
            <person name="Patel P."/>
            <person name="Richards A.L."/>
            <person name="Sadzewicz L."/>
            <person name="Sears K."/>
            <person name="Seidman D."/>
            <person name="Sengamalay N."/>
            <person name="Stenos J."/>
            <person name="Tallon L.J."/>
            <person name="Vincent G."/>
            <person name="Fraser C.M."/>
            <person name="Munderloh U."/>
            <person name="Dunning-Hotopp J.C."/>
        </authorList>
    </citation>
    <scope>NUCLEOTIDE SEQUENCE [LARGE SCALE GENOMIC DNA]</scope>
    <source>
        <strain evidence="18 19">RML An4</strain>
    </source>
</reference>
<dbReference type="SMART" id="SM00859">
    <property type="entry name" value="Semialdhyde_dh"/>
    <property type="match status" value="1"/>
</dbReference>
<comment type="caution">
    <text evidence="18">The sequence shown here is derived from an EMBL/GenBank/DDBJ whole genome shotgun (WGS) entry which is preliminary data.</text>
</comment>
<keyword evidence="19" id="KW-1185">Reference proteome</keyword>
<evidence type="ECO:0000256" key="13">
    <source>
        <dbReference type="ARBA" id="ARBA00023167"/>
    </source>
</evidence>
<evidence type="ECO:0000256" key="7">
    <source>
        <dbReference type="ARBA" id="ARBA00022605"/>
    </source>
</evidence>
<dbReference type="GO" id="GO:0009097">
    <property type="term" value="P:isoleucine biosynthetic process"/>
    <property type="evidence" value="ECO:0007669"/>
    <property type="project" value="UniProtKB-UniRule"/>
</dbReference>
<dbReference type="NCBIfam" id="NF011456">
    <property type="entry name" value="PRK14874.1"/>
    <property type="match status" value="1"/>
</dbReference>
<dbReference type="CDD" id="cd02316">
    <property type="entry name" value="VcASADH2_like_N"/>
    <property type="match status" value="1"/>
</dbReference>
<dbReference type="Proteomes" id="UP000033661">
    <property type="component" value="Unassembled WGS sequence"/>
</dbReference>
<evidence type="ECO:0000256" key="3">
    <source>
        <dbReference type="ARBA" id="ARBA00005097"/>
    </source>
</evidence>
<evidence type="ECO:0000256" key="12">
    <source>
        <dbReference type="ARBA" id="ARBA00023154"/>
    </source>
</evidence>
<feature type="binding site" evidence="15">
    <location>
        <position position="237"/>
    </location>
    <ligand>
        <name>substrate</name>
    </ligand>
</feature>
<dbReference type="EC" id="1.2.1.11" evidence="6 15"/>
<comment type="pathway">
    <text evidence="2 15">Amino-acid biosynthesis; L-lysine biosynthesis via DAP pathway; (S)-tetrahydrodipicolinate from L-aspartate: step 2/4.</text>
</comment>
<accession>A0A0F3QAA4</accession>
<dbReference type="GO" id="GO:0050661">
    <property type="term" value="F:NADP binding"/>
    <property type="evidence" value="ECO:0007669"/>
    <property type="project" value="UniProtKB-UniRule"/>
</dbReference>
<evidence type="ECO:0000256" key="1">
    <source>
        <dbReference type="ARBA" id="ARBA00005021"/>
    </source>
</evidence>
<dbReference type="NCBIfam" id="NF004224">
    <property type="entry name" value="PRK05671.1"/>
    <property type="match status" value="1"/>
</dbReference>
<evidence type="ECO:0000256" key="8">
    <source>
        <dbReference type="ARBA" id="ARBA00022697"/>
    </source>
</evidence>
<dbReference type="PATRIC" id="fig|1359193.3.peg.481"/>
<dbReference type="GO" id="GO:0019877">
    <property type="term" value="P:diaminopimelate biosynthetic process"/>
    <property type="evidence" value="ECO:0007669"/>
    <property type="project" value="UniProtKB-UniRule"/>
</dbReference>
<dbReference type="RefSeq" id="WP_045798834.1">
    <property type="nucleotide sequence ID" value="NZ_LAOI01000001.1"/>
</dbReference>
<dbReference type="GO" id="GO:0046983">
    <property type="term" value="F:protein dimerization activity"/>
    <property type="evidence" value="ECO:0007669"/>
    <property type="project" value="InterPro"/>
</dbReference>
<dbReference type="EMBL" id="LAOI01000001">
    <property type="protein sequence ID" value="KJV89520.1"/>
    <property type="molecule type" value="Genomic_DNA"/>
</dbReference>
<feature type="active site" description="Proton acceptor" evidence="15 16">
    <location>
        <position position="244"/>
    </location>
</feature>
<evidence type="ECO:0000256" key="11">
    <source>
        <dbReference type="ARBA" id="ARBA00023002"/>
    </source>
</evidence>
<comment type="similarity">
    <text evidence="4 15">Belongs to the aspartate-semialdehyde dehydrogenase family.</text>
</comment>
<dbReference type="InterPro" id="IPR005986">
    <property type="entry name" value="Asp_semialdehyde_DH_beta"/>
</dbReference>
<dbReference type="PANTHER" id="PTHR46278:SF2">
    <property type="entry name" value="ASPARTATE-SEMIALDEHYDE DEHYDROGENASE"/>
    <property type="match status" value="1"/>
</dbReference>
<feature type="binding site" evidence="15">
    <location>
        <begin position="13"/>
        <end position="16"/>
    </location>
    <ligand>
        <name>NADP(+)</name>
        <dbReference type="ChEBI" id="CHEBI:58349"/>
    </ligand>
</feature>
<dbReference type="GO" id="GO:0009088">
    <property type="term" value="P:threonine biosynthetic process"/>
    <property type="evidence" value="ECO:0007669"/>
    <property type="project" value="UniProtKB-UniRule"/>
</dbReference>
<name>A0A0F3QAA4_RICBE</name>
<dbReference type="AlphaFoldDB" id="A0A0F3QAA4"/>
<evidence type="ECO:0000256" key="5">
    <source>
        <dbReference type="ARBA" id="ARBA00011738"/>
    </source>
</evidence>
<feature type="active site" description="Acyl-thioester intermediate" evidence="15 16">
    <location>
        <position position="132"/>
    </location>
</feature>